<comment type="subcellular location">
    <subcellularLocation>
        <location evidence="1">Virion membrane</location>
        <topology evidence="1">Single-pass type I membrane protein</topology>
    </subcellularLocation>
</comment>
<evidence type="ECO:0000256" key="2">
    <source>
        <dbReference type="ARBA" id="ARBA00022506"/>
    </source>
</evidence>
<reference evidence="19" key="1">
    <citation type="submission" date="2023-04" db="EMBL/GenBank/DDBJ databases">
        <authorList>
            <person name="Narayanan A."/>
            <person name="Sebastian A."/>
            <person name="Vandergrift K."/>
            <person name="Albert I."/>
            <person name="Jose J."/>
        </authorList>
    </citation>
    <scope>NUCLEOTIDE SEQUENCE</scope>
    <source>
        <strain evidence="19">Centre County</strain>
    </source>
</reference>
<keyword evidence="16" id="KW-1160">Virus entry into host cell</keyword>
<evidence type="ECO:0000259" key="18">
    <source>
        <dbReference type="Pfam" id="PF17488"/>
    </source>
</evidence>
<keyword evidence="4" id="KW-1169">Fusion of virus membrane with host cell membrane</keyword>
<feature type="transmembrane region" description="Helical" evidence="17">
    <location>
        <begin position="703"/>
        <end position="724"/>
    </location>
</feature>
<evidence type="ECO:0000256" key="16">
    <source>
        <dbReference type="ARBA" id="ARBA00023296"/>
    </source>
</evidence>
<evidence type="ECO:0000256" key="12">
    <source>
        <dbReference type="ARBA" id="ARBA00022989"/>
    </source>
</evidence>
<dbReference type="GO" id="GO:0055036">
    <property type="term" value="C:virion membrane"/>
    <property type="evidence" value="ECO:0007669"/>
    <property type="project" value="UniProtKB-SubCell"/>
</dbReference>
<dbReference type="GO" id="GO:0046718">
    <property type="term" value="P:symbiont entry into host cell"/>
    <property type="evidence" value="ECO:0007669"/>
    <property type="project" value="UniProtKB-KW"/>
</dbReference>
<keyword evidence="7" id="KW-0732">Signal</keyword>
<dbReference type="HAMAP" id="MF_04033">
    <property type="entry name" value="HSV_GH"/>
    <property type="match status" value="1"/>
</dbReference>
<evidence type="ECO:0000256" key="6">
    <source>
        <dbReference type="ARBA" id="ARBA00022692"/>
    </source>
</evidence>
<keyword evidence="6 17" id="KW-0812">Transmembrane</keyword>
<protein>
    <submittedName>
        <fullName evidence="19">Envelope glycoprotein H</fullName>
    </submittedName>
</protein>
<keyword evidence="10 19" id="KW-0261">Viral envelope protein</keyword>
<evidence type="ECO:0000256" key="5">
    <source>
        <dbReference type="ARBA" id="ARBA00022595"/>
    </source>
</evidence>
<dbReference type="Gene3D" id="2.60.40.3190">
    <property type="entry name" value="Herpesvirus glycoprotein H, C-terminal domain"/>
    <property type="match status" value="1"/>
</dbReference>
<evidence type="ECO:0000256" key="14">
    <source>
        <dbReference type="ARBA" id="ARBA00023136"/>
    </source>
</evidence>
<dbReference type="EMBL" id="OQ999783">
    <property type="protein sequence ID" value="WIM51698.1"/>
    <property type="molecule type" value="Genomic_DNA"/>
</dbReference>
<keyword evidence="14 17" id="KW-0472">Membrane</keyword>
<dbReference type="InterPro" id="IPR038172">
    <property type="entry name" value="Herpes_glycoH_C_sf"/>
</dbReference>
<keyword evidence="11" id="KW-0730">Sialic acid</keyword>
<evidence type="ECO:0000256" key="4">
    <source>
        <dbReference type="ARBA" id="ARBA00022521"/>
    </source>
</evidence>
<evidence type="ECO:0000256" key="7">
    <source>
        <dbReference type="ARBA" id="ARBA00022729"/>
    </source>
</evidence>
<evidence type="ECO:0000256" key="13">
    <source>
        <dbReference type="ARBA" id="ARBA00023046"/>
    </source>
</evidence>
<feature type="domain" description="Herpesvirus glycoprotein H C-terminal" evidence="18">
    <location>
        <begin position="557"/>
        <end position="697"/>
    </location>
</feature>
<evidence type="ECO:0000256" key="10">
    <source>
        <dbReference type="ARBA" id="ARBA00022879"/>
    </source>
</evidence>
<evidence type="ECO:0000256" key="17">
    <source>
        <dbReference type="SAM" id="Phobius"/>
    </source>
</evidence>
<accession>A0A9Y1YSC1</accession>
<proteinExistence type="inferred from homology"/>
<evidence type="ECO:0000256" key="3">
    <source>
        <dbReference type="ARBA" id="ARBA00022511"/>
    </source>
</evidence>
<keyword evidence="2" id="KW-1168">Fusion of virus membrane with host membrane</keyword>
<name>A0A9Y1YSC1_9GAMA</name>
<dbReference type="GO" id="GO:0019031">
    <property type="term" value="C:viral envelope"/>
    <property type="evidence" value="ECO:0007669"/>
    <property type="project" value="UniProtKB-KW"/>
</dbReference>
<gene>
    <name evidence="19" type="primary">gH</name>
    <name evidence="19" type="ORF">ADFBMEEK_00064</name>
</gene>
<dbReference type="InterPro" id="IPR035305">
    <property type="entry name" value="Herpes_glycoH_C"/>
</dbReference>
<dbReference type="Pfam" id="PF02489">
    <property type="entry name" value="Herpes_glycop_H"/>
    <property type="match status" value="1"/>
</dbReference>
<evidence type="ECO:0000256" key="15">
    <source>
        <dbReference type="ARBA" id="ARBA00023180"/>
    </source>
</evidence>
<keyword evidence="3" id="KW-1032">Host cell membrane</keyword>
<keyword evidence="12 17" id="KW-1133">Transmembrane helix</keyword>
<keyword evidence="8" id="KW-0946">Virion</keyword>
<keyword evidence="13" id="KW-1039">Host endosome</keyword>
<dbReference type="Gene3D" id="1.20.58.1340">
    <property type="match status" value="1"/>
</dbReference>
<keyword evidence="5" id="KW-1162">Viral penetration into host cytoplasm</keyword>
<evidence type="ECO:0000256" key="1">
    <source>
        <dbReference type="ARBA" id="ARBA00004563"/>
    </source>
</evidence>
<evidence type="ECO:0000256" key="11">
    <source>
        <dbReference type="ARBA" id="ARBA00022981"/>
    </source>
</evidence>
<evidence type="ECO:0000256" key="8">
    <source>
        <dbReference type="ARBA" id="ARBA00022844"/>
    </source>
</evidence>
<evidence type="ECO:0000256" key="9">
    <source>
        <dbReference type="ARBA" id="ARBA00022870"/>
    </source>
</evidence>
<keyword evidence="9" id="KW-1043">Host membrane</keyword>
<dbReference type="GO" id="GO:0019064">
    <property type="term" value="P:fusion of virus membrane with host plasma membrane"/>
    <property type="evidence" value="ECO:0007669"/>
    <property type="project" value="UniProtKB-KW"/>
</dbReference>
<organism evidence="19">
    <name type="scientific">Peromyscus leucopus gammaherpesvirus</name>
    <dbReference type="NCBI Taxonomy" id="3048761"/>
    <lineage>
        <taxon>Viruses</taxon>
        <taxon>Duplodnaviria</taxon>
        <taxon>Heunggongvirae</taxon>
        <taxon>Peploviricota</taxon>
        <taxon>Herviviricetes</taxon>
        <taxon>Herpesvirales</taxon>
        <taxon>Orthoherpesviridae</taxon>
        <taxon>Gammaherpesvirinae</taxon>
    </lineage>
</organism>
<dbReference type="Gene3D" id="3.90.380.20">
    <property type="entry name" value="Herpesvirus glycoprotein H, domain D-II"/>
    <property type="match status" value="1"/>
</dbReference>
<dbReference type="InterPro" id="IPR003493">
    <property type="entry name" value="Herpes_gH"/>
</dbReference>
<keyword evidence="15" id="KW-0325">Glycoprotein</keyword>
<evidence type="ECO:0000313" key="19">
    <source>
        <dbReference type="EMBL" id="WIM51698.1"/>
    </source>
</evidence>
<dbReference type="Pfam" id="PF17488">
    <property type="entry name" value="Herpes_glycoH_C"/>
    <property type="match status" value="1"/>
</dbReference>
<sequence>MFKLVLVLLVTLPVIISETVTSPMGSTTIGIPIKTKVTKSIYSAGLKDAEKANTTMKVTNVIFDGNLTSHGLNWTHIFQRLPVSTIMDMWMSAGVTQNMTTTYAKFKNIYRFNPLINSTVTRRKYTCVLDNGTSTMHPDQIISGYRGDFGIDSISLLKEILTTKVIRRHGLHDMFFDFEISGVEWNFNLGVNDIRSNAYFTRDYAALALNSTADNQVYFNVLIGKPEKFPNVKGYVSYPLVEVVKNDEFALAVISTWEAFGNWTGLFTIDFHRIFDTVFGDDLDATIEQLQGTVLGLEINGACKDSRLNPHMASTLIKILGVHFLFTYELSKSSVVHMGCLSKHLVGLDLLNKLLQKCLQVNETLALHHDSVNQIASKLAKNIPFDSLDNLSTEDQGIAFDMMRLGKDNFTITNETTSSIEKIIDKMYTRYSYSYDLPTNDRRQLMSMYLAFNTIDHQARLDSDANLLKTYVLASSMCTSLELGNLIERFSTQNISIVDTFSPCYLSLRYDFDRKKLVQEAPQSSKLKTYDVDAVVGGFLHVLHDNHKTNVNQLPSINCTGNTGNILLVIPLKSITYIISPSQIEGAQAYDVTEIFLKNSMVISAVHKDCSPFKSSGELHKIPIVYNISQPRFGCPFCDSVILSYDETQGFQSMMYVTNKKVQSNLFLDTSPFFDYHNLHIHYLWLQNNGSVIEIRGTYRRQISGMIGLFLIFLSFSISIYLGYKIITLMF</sequence>